<feature type="compositionally biased region" description="Gly residues" evidence="4">
    <location>
        <begin position="32"/>
        <end position="49"/>
    </location>
</feature>
<feature type="compositionally biased region" description="Low complexity" evidence="4">
    <location>
        <begin position="50"/>
        <end position="86"/>
    </location>
</feature>
<gene>
    <name evidence="6" type="ORF">POL58_31630</name>
</gene>
<dbReference type="InterPro" id="IPR032812">
    <property type="entry name" value="SbsA_Ig"/>
</dbReference>
<keyword evidence="1" id="KW-0732">Signal</keyword>
<sequence>MQQGSRSSISSAKRLGSRLSCLGLSLLVACGDSGGAGPGTTDGDTGGTTVGSTTDGDSGEPTSGDTPTSTTTMAPTSSSTSSTSPTCGDGAIDPGEECDDGEANGDGAACSSDCKQQACTPATPFALLSRVPAGQGGTLARDEPVVLDFGCGVDRETVSDATISVHGSQSGRRAFTVEWTADGKAELVFAAPLRPAERVDVTLTAGVHDEQGAALAPQVFHFTVSGAPGTGVFTSIDATVGGGFPALGDVDGDGDLDVVRSTGDVFLNEGEGAFTLVEYEYSCWSLSGHVTLADIDADRDLDILCFGNSGVGSLWLNDGAGTFTQGPAQDLLNGKGKYVVGDVDGDGDLDLYAVTLSTDVGDEILLNDGTGTLTLGATGVGSSSTTGVVLTDLDGDGDLDVAFGNGQFDEAASVSLNDGTGQFAATAVSFGNGAHAENGVDAGDVDGDGAADVLVMPYYDGSTRIWRNSGAAMFSEGHDFATEDVKDALLRDLDGDGDLDAISANDELFVKANLVWLNAGDGSFTAGPSFGGGGEGLAVGDINGDGIVDAVVKGTVFLGG</sequence>
<dbReference type="InterPro" id="IPR011936">
    <property type="entry name" value="Myxo_disulph_rpt"/>
</dbReference>
<evidence type="ECO:0000256" key="3">
    <source>
        <dbReference type="ARBA" id="ARBA00023157"/>
    </source>
</evidence>
<dbReference type="SUPFAM" id="SSF69318">
    <property type="entry name" value="Integrin alpha N-terminal domain"/>
    <property type="match status" value="1"/>
</dbReference>
<keyword evidence="3" id="KW-1015">Disulfide bond</keyword>
<name>A0ABT5BE52_9BACT</name>
<evidence type="ECO:0000259" key="5">
    <source>
        <dbReference type="Pfam" id="PF13205"/>
    </source>
</evidence>
<dbReference type="InterPro" id="IPR028994">
    <property type="entry name" value="Integrin_alpha_N"/>
</dbReference>
<dbReference type="Gene3D" id="2.130.10.130">
    <property type="entry name" value="Integrin alpha, N-terminal"/>
    <property type="match status" value="1"/>
</dbReference>
<proteinExistence type="predicted"/>
<organism evidence="6 7">
    <name type="scientific">Nannocystis radixulma</name>
    <dbReference type="NCBI Taxonomy" id="2995305"/>
    <lineage>
        <taxon>Bacteria</taxon>
        <taxon>Pseudomonadati</taxon>
        <taxon>Myxococcota</taxon>
        <taxon>Polyangia</taxon>
        <taxon>Nannocystales</taxon>
        <taxon>Nannocystaceae</taxon>
        <taxon>Nannocystis</taxon>
    </lineage>
</organism>
<evidence type="ECO:0000313" key="6">
    <source>
        <dbReference type="EMBL" id="MDC0672342.1"/>
    </source>
</evidence>
<feature type="compositionally biased region" description="Acidic residues" evidence="4">
    <location>
        <begin position="94"/>
        <end position="103"/>
    </location>
</feature>
<feature type="region of interest" description="Disordered" evidence="4">
    <location>
        <begin position="32"/>
        <end position="106"/>
    </location>
</feature>
<dbReference type="PROSITE" id="PS51257">
    <property type="entry name" value="PROKAR_LIPOPROTEIN"/>
    <property type="match status" value="1"/>
</dbReference>
<comment type="caution">
    <text evidence="6">The sequence shown here is derived from an EMBL/GenBank/DDBJ whole genome shotgun (WGS) entry which is preliminary data.</text>
</comment>
<dbReference type="NCBIfam" id="TIGR02232">
    <property type="entry name" value="myxo_disulf_rpt"/>
    <property type="match status" value="1"/>
</dbReference>
<protein>
    <submittedName>
        <fullName evidence="6">FG-GAP-like repeat-containing protein</fullName>
    </submittedName>
</protein>
<evidence type="ECO:0000313" key="7">
    <source>
        <dbReference type="Proteomes" id="UP001217838"/>
    </source>
</evidence>
<dbReference type="RefSeq" id="WP_272003878.1">
    <property type="nucleotide sequence ID" value="NZ_JAQNDN010000019.1"/>
</dbReference>
<dbReference type="PANTHER" id="PTHR46580">
    <property type="entry name" value="SENSOR KINASE-RELATED"/>
    <property type="match status" value="1"/>
</dbReference>
<dbReference type="PANTHER" id="PTHR46580:SF4">
    <property type="entry name" value="ATP_GTP-BINDING PROTEIN"/>
    <property type="match status" value="1"/>
</dbReference>
<evidence type="ECO:0000256" key="2">
    <source>
        <dbReference type="ARBA" id="ARBA00022737"/>
    </source>
</evidence>
<dbReference type="Pfam" id="PF13517">
    <property type="entry name" value="FG-GAP_3"/>
    <property type="match status" value="3"/>
</dbReference>
<keyword evidence="2" id="KW-0677">Repeat</keyword>
<dbReference type="Pfam" id="PF13205">
    <property type="entry name" value="Big_5"/>
    <property type="match status" value="1"/>
</dbReference>
<dbReference type="InterPro" id="IPR013517">
    <property type="entry name" value="FG-GAP"/>
</dbReference>
<feature type="domain" description="SbsA Ig-like" evidence="5">
    <location>
        <begin position="123"/>
        <end position="223"/>
    </location>
</feature>
<evidence type="ECO:0000256" key="4">
    <source>
        <dbReference type="SAM" id="MobiDB-lite"/>
    </source>
</evidence>
<evidence type="ECO:0000256" key="1">
    <source>
        <dbReference type="ARBA" id="ARBA00022729"/>
    </source>
</evidence>
<reference evidence="6 7" key="1">
    <citation type="submission" date="2022-11" db="EMBL/GenBank/DDBJ databases">
        <title>Minimal conservation of predation-associated metabolite biosynthetic gene clusters underscores biosynthetic potential of Myxococcota including descriptions for ten novel species: Archangium lansinium sp. nov., Myxococcus landrumus sp. nov., Nannocystis bai.</title>
        <authorList>
            <person name="Ahearne A."/>
            <person name="Stevens C."/>
            <person name="Dowd S."/>
        </authorList>
    </citation>
    <scope>NUCLEOTIDE SEQUENCE [LARGE SCALE GENOMIC DNA]</scope>
    <source>
        <strain evidence="6 7">NCELM</strain>
    </source>
</reference>
<accession>A0ABT5BE52</accession>
<dbReference type="EMBL" id="JAQNDN010000019">
    <property type="protein sequence ID" value="MDC0672342.1"/>
    <property type="molecule type" value="Genomic_DNA"/>
</dbReference>
<dbReference type="Proteomes" id="UP001217838">
    <property type="component" value="Unassembled WGS sequence"/>
</dbReference>
<keyword evidence="7" id="KW-1185">Reference proteome</keyword>